<feature type="domain" description="SusD-like N-terminal" evidence="8">
    <location>
        <begin position="75"/>
        <end position="229"/>
    </location>
</feature>
<keyword evidence="5" id="KW-0998">Cell outer membrane</keyword>
<dbReference type="InterPro" id="IPR033985">
    <property type="entry name" value="SusD-like_N"/>
</dbReference>
<dbReference type="RefSeq" id="WP_171606061.1">
    <property type="nucleotide sequence ID" value="NZ_WHPF01000001.1"/>
</dbReference>
<evidence type="ECO:0000313" key="10">
    <source>
        <dbReference type="Proteomes" id="UP000598971"/>
    </source>
</evidence>
<evidence type="ECO:0000256" key="1">
    <source>
        <dbReference type="ARBA" id="ARBA00004442"/>
    </source>
</evidence>
<evidence type="ECO:0000259" key="8">
    <source>
        <dbReference type="Pfam" id="PF14322"/>
    </source>
</evidence>
<proteinExistence type="inferred from homology"/>
<dbReference type="Pfam" id="PF07980">
    <property type="entry name" value="SusD_RagB"/>
    <property type="match status" value="1"/>
</dbReference>
<protein>
    <submittedName>
        <fullName evidence="9">RagB/SusD family nutrient uptake outer membrane protein</fullName>
    </submittedName>
</protein>
<dbReference type="Proteomes" id="UP000598971">
    <property type="component" value="Unassembled WGS sequence"/>
</dbReference>
<accession>A0A8J8JT12</accession>
<keyword evidence="3 6" id="KW-0732">Signal</keyword>
<feature type="domain" description="RagB/SusD" evidence="7">
    <location>
        <begin position="338"/>
        <end position="413"/>
    </location>
</feature>
<comment type="caution">
    <text evidence="9">The sequence shown here is derived from an EMBL/GenBank/DDBJ whole genome shotgun (WGS) entry which is preliminary data.</text>
</comment>
<dbReference type="Pfam" id="PF14322">
    <property type="entry name" value="SusD-like_3"/>
    <property type="match status" value="1"/>
</dbReference>
<reference evidence="9" key="1">
    <citation type="submission" date="2019-10" db="EMBL/GenBank/DDBJ databases">
        <title>Draft genome sequence of Panacibacter sp. KCS-6.</title>
        <authorList>
            <person name="Yim K.J."/>
        </authorList>
    </citation>
    <scope>NUCLEOTIDE SEQUENCE</scope>
    <source>
        <strain evidence="9">KCS-6</strain>
    </source>
</reference>
<dbReference type="InterPro" id="IPR012944">
    <property type="entry name" value="SusD_RagB_dom"/>
</dbReference>
<dbReference type="CDD" id="cd08977">
    <property type="entry name" value="SusD"/>
    <property type="match status" value="1"/>
</dbReference>
<organism evidence="9 10">
    <name type="scientific">Limnovirga soli</name>
    <dbReference type="NCBI Taxonomy" id="2656915"/>
    <lineage>
        <taxon>Bacteria</taxon>
        <taxon>Pseudomonadati</taxon>
        <taxon>Bacteroidota</taxon>
        <taxon>Chitinophagia</taxon>
        <taxon>Chitinophagales</taxon>
        <taxon>Chitinophagaceae</taxon>
        <taxon>Limnovirga</taxon>
    </lineage>
</organism>
<feature type="signal peptide" evidence="6">
    <location>
        <begin position="1"/>
        <end position="19"/>
    </location>
</feature>
<evidence type="ECO:0000256" key="6">
    <source>
        <dbReference type="SAM" id="SignalP"/>
    </source>
</evidence>
<dbReference type="SUPFAM" id="SSF48452">
    <property type="entry name" value="TPR-like"/>
    <property type="match status" value="1"/>
</dbReference>
<dbReference type="EMBL" id="WHPF01000001">
    <property type="protein sequence ID" value="NNV54154.1"/>
    <property type="molecule type" value="Genomic_DNA"/>
</dbReference>
<evidence type="ECO:0000256" key="3">
    <source>
        <dbReference type="ARBA" id="ARBA00022729"/>
    </source>
</evidence>
<name>A0A8J8JT12_9BACT</name>
<evidence type="ECO:0000256" key="5">
    <source>
        <dbReference type="ARBA" id="ARBA00023237"/>
    </source>
</evidence>
<keyword evidence="4" id="KW-0472">Membrane</keyword>
<comment type="similarity">
    <text evidence="2">Belongs to the SusD family.</text>
</comment>
<sequence length="448" mass="48793">MTRKIINILLLTATISALSCSKELDTTPTQSIDTKDAFKTGKDVEVALVGAYSHLGASNLYGGTMFVAADLLANTTEISWSGTFEQLTQMKNKAILIDNSFVAGTWLSGYTAINDVNNVLNHLDVVADDKKNKVEGESKFIRGSVLFDLVRLFGKAWNDGDPGSNAGVPIILTPTVEINAESQVPRATVAAVYTQAIADLTDAESKLPDENGFFADKSAAAAMLARIYLQKGDYANAAAAATRSIDYASANGKFLMNPYADAFPLTDGNTDEDVFAIQVTSSSGTNDFQTYYSADGRGDIQIEQEHLDLYEAGDARLDLFYNSGGSIYIGKFDYIYGNVHLIRLAELYLIRAEANFRLGTANGAEPLDDINVIRERVNLTPLGSEELSLDAILKERKLELAFEGNALHDAKRLEQNVGLISWNDPKLVFPIPQRELRVNANLTQNPGY</sequence>
<dbReference type="PROSITE" id="PS51257">
    <property type="entry name" value="PROKAR_LIPOPROTEIN"/>
    <property type="match status" value="1"/>
</dbReference>
<evidence type="ECO:0000256" key="4">
    <source>
        <dbReference type="ARBA" id="ARBA00023136"/>
    </source>
</evidence>
<keyword evidence="10" id="KW-1185">Reference proteome</keyword>
<dbReference type="Gene3D" id="1.25.40.390">
    <property type="match status" value="1"/>
</dbReference>
<dbReference type="AlphaFoldDB" id="A0A8J8JT12"/>
<evidence type="ECO:0000256" key="2">
    <source>
        <dbReference type="ARBA" id="ARBA00006275"/>
    </source>
</evidence>
<dbReference type="InterPro" id="IPR011990">
    <property type="entry name" value="TPR-like_helical_dom_sf"/>
</dbReference>
<evidence type="ECO:0000259" key="7">
    <source>
        <dbReference type="Pfam" id="PF07980"/>
    </source>
</evidence>
<gene>
    <name evidence="9" type="ORF">GD597_01695</name>
</gene>
<comment type="subcellular location">
    <subcellularLocation>
        <location evidence="1">Cell outer membrane</location>
    </subcellularLocation>
</comment>
<evidence type="ECO:0000313" key="9">
    <source>
        <dbReference type="EMBL" id="NNV54154.1"/>
    </source>
</evidence>
<dbReference type="GO" id="GO:0009279">
    <property type="term" value="C:cell outer membrane"/>
    <property type="evidence" value="ECO:0007669"/>
    <property type="project" value="UniProtKB-SubCell"/>
</dbReference>
<feature type="chain" id="PRO_5035294875" evidence="6">
    <location>
        <begin position="20"/>
        <end position="448"/>
    </location>
</feature>